<feature type="non-terminal residue" evidence="1">
    <location>
        <position position="1"/>
    </location>
</feature>
<dbReference type="AlphaFoldDB" id="A0A392MEV6"/>
<dbReference type="Proteomes" id="UP000265520">
    <property type="component" value="Unassembled WGS sequence"/>
</dbReference>
<protein>
    <submittedName>
        <fullName evidence="1">Uncharacterized protein</fullName>
    </submittedName>
</protein>
<accession>A0A392MEV6</accession>
<gene>
    <name evidence="1" type="ORF">A2U01_0006484</name>
</gene>
<dbReference type="EMBL" id="LXQA010008873">
    <property type="protein sequence ID" value="MCH85635.1"/>
    <property type="molecule type" value="Genomic_DNA"/>
</dbReference>
<evidence type="ECO:0000313" key="2">
    <source>
        <dbReference type="Proteomes" id="UP000265520"/>
    </source>
</evidence>
<organism evidence="1 2">
    <name type="scientific">Trifolium medium</name>
    <dbReference type="NCBI Taxonomy" id="97028"/>
    <lineage>
        <taxon>Eukaryota</taxon>
        <taxon>Viridiplantae</taxon>
        <taxon>Streptophyta</taxon>
        <taxon>Embryophyta</taxon>
        <taxon>Tracheophyta</taxon>
        <taxon>Spermatophyta</taxon>
        <taxon>Magnoliopsida</taxon>
        <taxon>eudicotyledons</taxon>
        <taxon>Gunneridae</taxon>
        <taxon>Pentapetalae</taxon>
        <taxon>rosids</taxon>
        <taxon>fabids</taxon>
        <taxon>Fabales</taxon>
        <taxon>Fabaceae</taxon>
        <taxon>Papilionoideae</taxon>
        <taxon>50 kb inversion clade</taxon>
        <taxon>NPAAA clade</taxon>
        <taxon>Hologalegina</taxon>
        <taxon>IRL clade</taxon>
        <taxon>Trifolieae</taxon>
        <taxon>Trifolium</taxon>
    </lineage>
</organism>
<name>A0A392MEV6_9FABA</name>
<proteinExistence type="predicted"/>
<keyword evidence="2" id="KW-1185">Reference proteome</keyword>
<evidence type="ECO:0000313" key="1">
    <source>
        <dbReference type="EMBL" id="MCH85635.1"/>
    </source>
</evidence>
<sequence length="45" mass="4901">YISSLCLKLFTTTTSNTFISLEEQSGLPVQKMSLVNECSKCIGQG</sequence>
<reference evidence="1 2" key="1">
    <citation type="journal article" date="2018" name="Front. Plant Sci.">
        <title>Red Clover (Trifolium pratense) and Zigzag Clover (T. medium) - A Picture of Genomic Similarities and Differences.</title>
        <authorList>
            <person name="Dluhosova J."/>
            <person name="Istvanek J."/>
            <person name="Nedelnik J."/>
            <person name="Repkova J."/>
        </authorList>
    </citation>
    <scope>NUCLEOTIDE SEQUENCE [LARGE SCALE GENOMIC DNA]</scope>
    <source>
        <strain evidence="2">cv. 10/8</strain>
        <tissue evidence="1">Leaf</tissue>
    </source>
</reference>
<comment type="caution">
    <text evidence="1">The sequence shown here is derived from an EMBL/GenBank/DDBJ whole genome shotgun (WGS) entry which is preliminary data.</text>
</comment>